<dbReference type="PANTHER" id="PTHR46038">
    <property type="entry name" value="EXPRESSED PROTEIN-RELATED"/>
    <property type="match status" value="1"/>
</dbReference>
<accession>A0A8I7B1Q7</accession>
<dbReference type="InterPro" id="IPR005069">
    <property type="entry name" value="Nucl-diP-sugar_transferase"/>
</dbReference>
<feature type="domain" description="Nucleotide-diphospho-sugar transferase" evidence="1">
    <location>
        <begin position="166"/>
        <end position="371"/>
    </location>
</feature>
<dbReference type="AlphaFoldDB" id="A0A8I7B1Q7"/>
<dbReference type="OrthoDB" id="540503at2759"/>
<sequence length="419" mass="46093">MPVDFHHLFFSRLPLSRSEGGGEATDMGMGMGSSLHDGARVSHSVSFLLGALLPTVLLFFLASDRLGQKLASISSSSLGNNGSAHQQMTHAIANANNLSSSTTTHGSAQEKEEEERAFPGLAELLAKVATDDRTVIITSVNEAWAAPGSLLDLFRGSFSGGEGIAHLLNHTLIVAVDAAAYRHCRRVHPHCYLLEATSTAMNLSSASDFMSDAYLELVWAKLELQQRVLHLGHNFLFTDVDVVWLRDPFRHIAVHADMAVSCDIYSGDADALDGNWPNTGFYYVKATARTVEMMRRWRAARWRFPRGHEQEIFNHIKHELASADGDLRLRFQFLDTALFGGFCRLFHNDMATACTMHANCCFGLGKKLSDLRDVLGQWKNYTAMTPPEKKKAAGWRVPAMCGTPDKRPPPGRLLIPAGA</sequence>
<dbReference type="EnsemblPlants" id="HORVU.MOREX.r3.1HG0092480.1">
    <property type="protein sequence ID" value="HORVU.MOREX.r3.1HG0092480.1"/>
    <property type="gene ID" value="HORVU.MOREX.r3.1HG0092480"/>
</dbReference>
<reference evidence="3" key="1">
    <citation type="journal article" date="2012" name="Nature">
        <title>A physical, genetic and functional sequence assembly of the barley genome.</title>
        <authorList>
            <consortium name="The International Barley Genome Sequencing Consortium"/>
            <person name="Mayer K.F."/>
            <person name="Waugh R."/>
            <person name="Brown J.W."/>
            <person name="Schulman A."/>
            <person name="Langridge P."/>
            <person name="Platzer M."/>
            <person name="Fincher G.B."/>
            <person name="Muehlbauer G.J."/>
            <person name="Sato K."/>
            <person name="Close T.J."/>
            <person name="Wise R.P."/>
            <person name="Stein N."/>
        </authorList>
    </citation>
    <scope>NUCLEOTIDE SEQUENCE [LARGE SCALE GENOMIC DNA]</scope>
    <source>
        <strain evidence="3">cv. Morex</strain>
    </source>
</reference>
<dbReference type="Proteomes" id="UP000011116">
    <property type="component" value="Chromosome 1H"/>
</dbReference>
<name>A0A8I7B1Q7_HORVV</name>
<gene>
    <name evidence="2" type="primary">LOC123451984</name>
</gene>
<dbReference type="RefSeq" id="XP_044984494.1">
    <property type="nucleotide sequence ID" value="XM_045128559.1"/>
</dbReference>
<dbReference type="GeneID" id="123451984"/>
<dbReference type="Gramene" id="HORVU.MOREX.r3.1HG0092480.1">
    <property type="protein sequence ID" value="HORVU.MOREX.r3.1HG0092480.1"/>
    <property type="gene ID" value="HORVU.MOREX.r3.1HG0092480"/>
</dbReference>
<dbReference type="Pfam" id="PF03407">
    <property type="entry name" value="Nucleotid_trans"/>
    <property type="match status" value="1"/>
</dbReference>
<organism evidence="2 3">
    <name type="scientific">Hordeum vulgare subsp. vulgare</name>
    <name type="common">Domesticated barley</name>
    <dbReference type="NCBI Taxonomy" id="112509"/>
    <lineage>
        <taxon>Eukaryota</taxon>
        <taxon>Viridiplantae</taxon>
        <taxon>Streptophyta</taxon>
        <taxon>Embryophyta</taxon>
        <taxon>Tracheophyta</taxon>
        <taxon>Spermatophyta</taxon>
        <taxon>Magnoliopsida</taxon>
        <taxon>Liliopsida</taxon>
        <taxon>Poales</taxon>
        <taxon>Poaceae</taxon>
        <taxon>BOP clade</taxon>
        <taxon>Pooideae</taxon>
        <taxon>Triticodae</taxon>
        <taxon>Triticeae</taxon>
        <taxon>Hordeinae</taxon>
        <taxon>Hordeum</taxon>
    </lineage>
</organism>
<protein>
    <recommendedName>
        <fullName evidence="1">Nucleotide-diphospho-sugar transferase domain-containing protein</fullName>
    </recommendedName>
</protein>
<evidence type="ECO:0000313" key="3">
    <source>
        <dbReference type="Proteomes" id="UP000011116"/>
    </source>
</evidence>
<evidence type="ECO:0000259" key="1">
    <source>
        <dbReference type="Pfam" id="PF03407"/>
    </source>
</evidence>
<keyword evidence="3" id="KW-1185">Reference proteome</keyword>
<dbReference type="PANTHER" id="PTHR46038:SF52">
    <property type="entry name" value="OS01G0920700 PROTEIN"/>
    <property type="match status" value="1"/>
</dbReference>
<dbReference type="InterPro" id="IPR044821">
    <property type="entry name" value="At1g28695/At4g15970-like"/>
</dbReference>
<evidence type="ECO:0000313" key="2">
    <source>
        <dbReference type="EnsemblPlants" id="HORVU.MOREX.r3.1HG0092480.1"/>
    </source>
</evidence>
<proteinExistence type="predicted"/>
<dbReference type="KEGG" id="hvg:123451984"/>
<reference evidence="2" key="2">
    <citation type="submission" date="2020-10" db="EMBL/GenBank/DDBJ databases">
        <authorList>
            <person name="Scholz U."/>
            <person name="Mascher M."/>
            <person name="Fiebig A."/>
        </authorList>
    </citation>
    <scope>NUCLEOTIDE SEQUENCE [LARGE SCALE GENOMIC DNA]</scope>
    <source>
        <strain evidence="2">cv. Morex</strain>
    </source>
</reference>
<reference evidence="2" key="3">
    <citation type="submission" date="2022-01" db="UniProtKB">
        <authorList>
            <consortium name="EnsemblPlants"/>
        </authorList>
    </citation>
    <scope>IDENTIFICATION</scope>
    <source>
        <strain evidence="2">subsp. vulgare</strain>
    </source>
</reference>
<dbReference type="Gramene" id="HORVU.MOREX.r2.1HG0076150.1">
    <property type="protein sequence ID" value="HORVU.MOREX.r2.1HG0076150.1"/>
    <property type="gene ID" value="HORVU.MOREX.r2.1HG0076150"/>
</dbReference>